<keyword evidence="4 7" id="KW-1133">Transmembrane helix</keyword>
<evidence type="ECO:0000256" key="2">
    <source>
        <dbReference type="ARBA" id="ARBA00022475"/>
    </source>
</evidence>
<feature type="transmembrane region" description="Helical" evidence="7">
    <location>
        <begin position="220"/>
        <end position="242"/>
    </location>
</feature>
<gene>
    <name evidence="8" type="ORF">BKA02_000303</name>
</gene>
<feature type="transmembrane region" description="Helical" evidence="7">
    <location>
        <begin position="162"/>
        <end position="180"/>
    </location>
</feature>
<keyword evidence="2" id="KW-1003">Cell membrane</keyword>
<feature type="transmembrane region" description="Helical" evidence="7">
    <location>
        <begin position="536"/>
        <end position="553"/>
    </location>
</feature>
<feature type="region of interest" description="Disordered" evidence="6">
    <location>
        <begin position="667"/>
        <end position="687"/>
    </location>
</feature>
<organism evidence="8 9">
    <name type="scientific">Microbacterium pseudoresistens</name>
    <dbReference type="NCBI Taxonomy" id="640634"/>
    <lineage>
        <taxon>Bacteria</taxon>
        <taxon>Bacillati</taxon>
        <taxon>Actinomycetota</taxon>
        <taxon>Actinomycetes</taxon>
        <taxon>Micrococcales</taxon>
        <taxon>Microbacteriaceae</taxon>
        <taxon>Microbacterium</taxon>
    </lineage>
</organism>
<dbReference type="RefSeq" id="WP_179430632.1">
    <property type="nucleotide sequence ID" value="NZ_JACCBH010000001.1"/>
</dbReference>
<proteinExistence type="predicted"/>
<feature type="transmembrane region" description="Helical" evidence="7">
    <location>
        <begin position="565"/>
        <end position="589"/>
    </location>
</feature>
<keyword evidence="5 7" id="KW-0472">Membrane</keyword>
<protein>
    <submittedName>
        <fullName evidence="8">Putative copper resistance protein D</fullName>
    </submittedName>
</protein>
<dbReference type="GO" id="GO:0005886">
    <property type="term" value="C:plasma membrane"/>
    <property type="evidence" value="ECO:0007669"/>
    <property type="project" value="UniProtKB-SubCell"/>
</dbReference>
<accession>A0A7Y9ESN3</accession>
<sequence>MTETSPAAIDPHKTKRTSVRSVRGSAITSLILGFSILGIAFPVTVAVLLGEAPYRKIFVSYPGVDVAVITTVLLVAAHAASLVSVGAIVHLLFLRDAPAQRAQYLSQGFEIRVLRIASGAWALCAGALVIFEALDANGAPLERLSISYALPFLWDASDAPKAWTISLMAALIVLFASYFADRWTGLLIPLWVSAIGILAPVVTGQVLVGPDHDFGGDAAVFQTVAVYAFFGAVCVSGLRVASGRFVPPETLRRLFLLGIIALPLIIVSDAVIGVFKLAGSPITGSVTGWLILSGGACLAVLTGAMSYGWWQARRGRMRAGALTVLLTVCGVAVAGWIGTGVAMTRQPPPQYFVPTSIGQVFMGFEVPDAPTLLVLFGQWRPNLLFLGIAAAAITVYLVAVRTLHRRGDTWPIGRTTAWLAGWAVVIVATSSGFGKYSAPDFGVHMIVHMSLNMLAPGLLVLGGVVTLLLRASRSDRNKPAGLHDWITWVLQWRVLRFLYNPLIVFILFVGSYYGLYFTGIFGEYMRFHWAHQLMNLHFLIVGYLYYSLIIGVDRPPRPLPHIGKLGYVLAAMPFHAFFGVILMTTPEIIAEDFYLRLDLPWADLQAQQYLGGGVAWAGGEIPLMIVIVALAIQWSRQDAREARRKDRHLDTGRDDEFDAYNRMLNQLTEREASRPGPRPATQEEPLP</sequence>
<evidence type="ECO:0000313" key="9">
    <source>
        <dbReference type="Proteomes" id="UP000552045"/>
    </source>
</evidence>
<dbReference type="Proteomes" id="UP000552045">
    <property type="component" value="Unassembled WGS sequence"/>
</dbReference>
<feature type="transmembrane region" description="Helical" evidence="7">
    <location>
        <begin position="415"/>
        <end position="433"/>
    </location>
</feature>
<feature type="transmembrane region" description="Helical" evidence="7">
    <location>
        <begin position="187"/>
        <end position="208"/>
    </location>
</feature>
<evidence type="ECO:0000313" key="8">
    <source>
        <dbReference type="EMBL" id="NYD53248.1"/>
    </source>
</evidence>
<keyword evidence="9" id="KW-1185">Reference proteome</keyword>
<feature type="transmembrane region" description="Helical" evidence="7">
    <location>
        <begin position="445"/>
        <end position="469"/>
    </location>
</feature>
<evidence type="ECO:0000256" key="6">
    <source>
        <dbReference type="SAM" id="MobiDB-lite"/>
    </source>
</evidence>
<dbReference type="InterPro" id="IPR019108">
    <property type="entry name" value="Caa3_assmbl_CtaG-rel"/>
</dbReference>
<feature type="transmembrane region" description="Helical" evidence="7">
    <location>
        <begin position="609"/>
        <end position="634"/>
    </location>
</feature>
<comment type="caution">
    <text evidence="8">The sequence shown here is derived from an EMBL/GenBank/DDBJ whole genome shotgun (WGS) entry which is preliminary data.</text>
</comment>
<feature type="transmembrane region" description="Helical" evidence="7">
    <location>
        <begin position="322"/>
        <end position="343"/>
    </location>
</feature>
<dbReference type="Pfam" id="PF09678">
    <property type="entry name" value="Caa3_CtaG"/>
    <property type="match status" value="1"/>
</dbReference>
<evidence type="ECO:0000256" key="1">
    <source>
        <dbReference type="ARBA" id="ARBA00004651"/>
    </source>
</evidence>
<evidence type="ECO:0000256" key="5">
    <source>
        <dbReference type="ARBA" id="ARBA00023136"/>
    </source>
</evidence>
<feature type="transmembrane region" description="Helical" evidence="7">
    <location>
        <begin position="69"/>
        <end position="93"/>
    </location>
</feature>
<feature type="transmembrane region" description="Helical" evidence="7">
    <location>
        <begin position="383"/>
        <end position="403"/>
    </location>
</feature>
<keyword evidence="3 7" id="KW-0812">Transmembrane</keyword>
<name>A0A7Y9ESN3_9MICO</name>
<evidence type="ECO:0000256" key="4">
    <source>
        <dbReference type="ARBA" id="ARBA00022989"/>
    </source>
</evidence>
<reference evidence="8 9" key="1">
    <citation type="submission" date="2020-07" db="EMBL/GenBank/DDBJ databases">
        <title>Sequencing the genomes of 1000 actinobacteria strains.</title>
        <authorList>
            <person name="Klenk H.-P."/>
        </authorList>
    </citation>
    <scope>NUCLEOTIDE SEQUENCE [LARGE SCALE GENOMIC DNA]</scope>
    <source>
        <strain evidence="8 9">DSM 22185</strain>
    </source>
</reference>
<dbReference type="EMBL" id="JACCBH010000001">
    <property type="protein sequence ID" value="NYD53248.1"/>
    <property type="molecule type" value="Genomic_DNA"/>
</dbReference>
<comment type="subcellular location">
    <subcellularLocation>
        <location evidence="1">Cell membrane</location>
        <topology evidence="1">Multi-pass membrane protein</topology>
    </subcellularLocation>
</comment>
<evidence type="ECO:0000256" key="3">
    <source>
        <dbReference type="ARBA" id="ARBA00022692"/>
    </source>
</evidence>
<feature type="transmembrane region" description="Helical" evidence="7">
    <location>
        <begin position="26"/>
        <end position="49"/>
    </location>
</feature>
<feature type="transmembrane region" description="Helical" evidence="7">
    <location>
        <begin position="113"/>
        <end position="134"/>
    </location>
</feature>
<evidence type="ECO:0000256" key="7">
    <source>
        <dbReference type="SAM" id="Phobius"/>
    </source>
</evidence>
<feature type="transmembrane region" description="Helical" evidence="7">
    <location>
        <begin position="254"/>
        <end position="275"/>
    </location>
</feature>
<feature type="transmembrane region" description="Helical" evidence="7">
    <location>
        <begin position="497"/>
        <end position="516"/>
    </location>
</feature>
<dbReference type="AlphaFoldDB" id="A0A7Y9ESN3"/>
<feature type="transmembrane region" description="Helical" evidence="7">
    <location>
        <begin position="287"/>
        <end position="310"/>
    </location>
</feature>